<keyword evidence="3" id="KW-1185">Reference proteome</keyword>
<protein>
    <submittedName>
        <fullName evidence="2">Uncharacterized protein</fullName>
    </submittedName>
</protein>
<evidence type="ECO:0000256" key="1">
    <source>
        <dbReference type="SAM" id="MobiDB-lite"/>
    </source>
</evidence>
<organism evidence="2 3">
    <name type="scientific">Didymella rabiei</name>
    <name type="common">Chickpea ascochyta blight fungus</name>
    <name type="synonym">Mycosphaerella rabiei</name>
    <dbReference type="NCBI Taxonomy" id="5454"/>
    <lineage>
        <taxon>Eukaryota</taxon>
        <taxon>Fungi</taxon>
        <taxon>Dikarya</taxon>
        <taxon>Ascomycota</taxon>
        <taxon>Pezizomycotina</taxon>
        <taxon>Dothideomycetes</taxon>
        <taxon>Pleosporomycetidae</taxon>
        <taxon>Pleosporales</taxon>
        <taxon>Pleosporineae</taxon>
        <taxon>Didymellaceae</taxon>
        <taxon>Ascochyta</taxon>
    </lineage>
</organism>
<feature type="compositionally biased region" description="Low complexity" evidence="1">
    <location>
        <begin position="88"/>
        <end position="132"/>
    </location>
</feature>
<proteinExistence type="predicted"/>
<evidence type="ECO:0000313" key="2">
    <source>
        <dbReference type="EMBL" id="KZM28504.1"/>
    </source>
</evidence>
<dbReference type="OrthoDB" id="3789572at2759"/>
<evidence type="ECO:0000313" key="3">
    <source>
        <dbReference type="Proteomes" id="UP000076837"/>
    </source>
</evidence>
<feature type="compositionally biased region" description="Basic and acidic residues" evidence="1">
    <location>
        <begin position="169"/>
        <end position="180"/>
    </location>
</feature>
<accession>A0A163M8X8</accession>
<feature type="region of interest" description="Disordered" evidence="1">
    <location>
        <begin position="60"/>
        <end position="180"/>
    </location>
</feature>
<sequence length="180" mass="19205">MPSTTPKSDPYIIYGRGGAGNIHHRSTIRSAWKSIKNSPSTSPPLNFSVSPDNYYAAWNAKSEDPSKKRRESELLSSSVDGDSLKRNTSSGSLSLFKSTSDSMKRNTSSGSLFSLSSSVTHSRSHSGLSGLSKMFGGRNSVEDDRSVSTGSTVESVMEEEDAGAIVMRSTKDKGKGKAQG</sequence>
<dbReference type="EMBL" id="JYNV01000015">
    <property type="protein sequence ID" value="KZM28504.1"/>
    <property type="molecule type" value="Genomic_DNA"/>
</dbReference>
<gene>
    <name evidence="2" type="ORF">ST47_g361</name>
</gene>
<comment type="caution">
    <text evidence="2">The sequence shown here is derived from an EMBL/GenBank/DDBJ whole genome shotgun (WGS) entry which is preliminary data.</text>
</comment>
<name>A0A163M8X8_DIDRA</name>
<reference evidence="2 3" key="1">
    <citation type="journal article" date="2016" name="Sci. Rep.">
        <title>Draft genome sequencing and secretome analysis of fungal phytopathogen Ascochyta rabiei provides insight into the necrotrophic effector repertoire.</title>
        <authorList>
            <person name="Verma S."/>
            <person name="Gazara R.K."/>
            <person name="Nizam S."/>
            <person name="Parween S."/>
            <person name="Chattopadhyay D."/>
            <person name="Verma P.K."/>
        </authorList>
    </citation>
    <scope>NUCLEOTIDE SEQUENCE [LARGE SCALE GENOMIC DNA]</scope>
    <source>
        <strain evidence="2 3">ArDII</strain>
    </source>
</reference>
<feature type="region of interest" description="Disordered" evidence="1">
    <location>
        <begin position="1"/>
        <end position="22"/>
    </location>
</feature>
<dbReference type="Proteomes" id="UP000076837">
    <property type="component" value="Unassembled WGS sequence"/>
</dbReference>
<feature type="compositionally biased region" description="Basic and acidic residues" evidence="1">
    <location>
        <begin position="61"/>
        <end position="73"/>
    </location>
</feature>
<dbReference type="AlphaFoldDB" id="A0A163M8X8"/>